<dbReference type="Proteomes" id="UP000603453">
    <property type="component" value="Unassembled WGS sequence"/>
</dbReference>
<protein>
    <submittedName>
        <fullName evidence="2">Uncharacterized protein</fullName>
    </submittedName>
</protein>
<dbReference type="AlphaFoldDB" id="A0A8H7QR79"/>
<organism evidence="2 3">
    <name type="scientific">Mucor saturninus</name>
    <dbReference type="NCBI Taxonomy" id="64648"/>
    <lineage>
        <taxon>Eukaryota</taxon>
        <taxon>Fungi</taxon>
        <taxon>Fungi incertae sedis</taxon>
        <taxon>Mucoromycota</taxon>
        <taxon>Mucoromycotina</taxon>
        <taxon>Mucoromycetes</taxon>
        <taxon>Mucorales</taxon>
        <taxon>Mucorineae</taxon>
        <taxon>Mucoraceae</taxon>
        <taxon>Mucor</taxon>
    </lineage>
</organism>
<evidence type="ECO:0000313" key="3">
    <source>
        <dbReference type="Proteomes" id="UP000603453"/>
    </source>
</evidence>
<reference evidence="2" key="1">
    <citation type="submission" date="2020-12" db="EMBL/GenBank/DDBJ databases">
        <title>Metabolic potential, ecology and presence of endohyphal bacteria is reflected in genomic diversity of Mucoromycotina.</title>
        <authorList>
            <person name="Muszewska A."/>
            <person name="Okrasinska A."/>
            <person name="Steczkiewicz K."/>
            <person name="Drgas O."/>
            <person name="Orlowska M."/>
            <person name="Perlinska-Lenart U."/>
            <person name="Aleksandrzak-Piekarczyk T."/>
            <person name="Szatraj K."/>
            <person name="Zielenkiewicz U."/>
            <person name="Pilsyk S."/>
            <person name="Malc E."/>
            <person name="Mieczkowski P."/>
            <person name="Kruszewska J.S."/>
            <person name="Biernat P."/>
            <person name="Pawlowska J."/>
        </authorList>
    </citation>
    <scope>NUCLEOTIDE SEQUENCE</scope>
    <source>
        <strain evidence="2">WA0000017839</strain>
    </source>
</reference>
<dbReference type="EMBL" id="JAEPRD010000151">
    <property type="protein sequence ID" value="KAG2196228.1"/>
    <property type="molecule type" value="Genomic_DNA"/>
</dbReference>
<keyword evidence="3" id="KW-1185">Reference proteome</keyword>
<dbReference type="OrthoDB" id="2284969at2759"/>
<evidence type="ECO:0000313" key="2">
    <source>
        <dbReference type="EMBL" id="KAG2196228.1"/>
    </source>
</evidence>
<sequence>MSNDRTENKTGAFPQTKDVETDKESIEHLETDQDLLKEESETLREIEELTIRTKELDDELHFAEADLKREKALLQGDIQEEKKLEEQLSNLTEKVEVLLTATEEMESTGLLDEDKVKQLLSKADEKWDEEIQSLRSEIEAKQKTLANLRKH</sequence>
<proteinExistence type="predicted"/>
<name>A0A8H7QR79_9FUNG</name>
<feature type="compositionally biased region" description="Basic and acidic residues" evidence="1">
    <location>
        <begin position="17"/>
        <end position="31"/>
    </location>
</feature>
<accession>A0A8H7QR79</accession>
<evidence type="ECO:0000256" key="1">
    <source>
        <dbReference type="SAM" id="MobiDB-lite"/>
    </source>
</evidence>
<feature type="region of interest" description="Disordered" evidence="1">
    <location>
        <begin position="1"/>
        <end position="31"/>
    </location>
</feature>
<comment type="caution">
    <text evidence="2">The sequence shown here is derived from an EMBL/GenBank/DDBJ whole genome shotgun (WGS) entry which is preliminary data.</text>
</comment>
<gene>
    <name evidence="2" type="ORF">INT47_007655</name>
</gene>